<evidence type="ECO:0000256" key="3">
    <source>
        <dbReference type="ARBA" id="ARBA00022475"/>
    </source>
</evidence>
<dbReference type="InterPro" id="IPR039421">
    <property type="entry name" value="Type_1_exporter"/>
</dbReference>
<organism evidence="13 14">
    <name type="scientific">Micromonospora yangpuensis</name>
    <dbReference type="NCBI Taxonomy" id="683228"/>
    <lineage>
        <taxon>Bacteria</taxon>
        <taxon>Bacillati</taxon>
        <taxon>Actinomycetota</taxon>
        <taxon>Actinomycetes</taxon>
        <taxon>Micromonosporales</taxon>
        <taxon>Micromonosporaceae</taxon>
        <taxon>Micromonospora</taxon>
    </lineage>
</organism>
<evidence type="ECO:0000256" key="4">
    <source>
        <dbReference type="ARBA" id="ARBA00022519"/>
    </source>
</evidence>
<evidence type="ECO:0000256" key="7">
    <source>
        <dbReference type="ARBA" id="ARBA00022840"/>
    </source>
</evidence>
<keyword evidence="3" id="KW-1003">Cell membrane</keyword>
<dbReference type="OrthoDB" id="9806127at2"/>
<keyword evidence="14" id="KW-1185">Reference proteome</keyword>
<dbReference type="Gene3D" id="1.20.1560.10">
    <property type="entry name" value="ABC transporter type 1, transmembrane domain"/>
    <property type="match status" value="1"/>
</dbReference>
<feature type="domain" description="ABC transporter" evidence="12">
    <location>
        <begin position="365"/>
        <end position="608"/>
    </location>
</feature>
<evidence type="ECO:0000256" key="11">
    <source>
        <dbReference type="SAM" id="MobiDB-lite"/>
    </source>
</evidence>
<dbReference type="InterPro" id="IPR003439">
    <property type="entry name" value="ABC_transporter-like_ATP-bd"/>
</dbReference>
<dbReference type="PROSITE" id="PS50893">
    <property type="entry name" value="ABC_TRANSPORTER_2"/>
    <property type="match status" value="1"/>
</dbReference>
<dbReference type="AlphaFoldDB" id="A0A1C6ULR9"/>
<keyword evidence="4" id="KW-0997">Cell inner membrane</keyword>
<dbReference type="SUPFAM" id="SSF52540">
    <property type="entry name" value="P-loop containing nucleoside triphosphate hydrolases"/>
    <property type="match status" value="1"/>
</dbReference>
<dbReference type="PANTHER" id="PTHR24221:SF646">
    <property type="entry name" value="HAEMOLYSIN SECRETION ATP-BINDING PROTEIN"/>
    <property type="match status" value="1"/>
</dbReference>
<evidence type="ECO:0000256" key="1">
    <source>
        <dbReference type="ARBA" id="ARBA00004429"/>
    </source>
</evidence>
<comment type="subcellular location">
    <subcellularLocation>
        <location evidence="1">Cell inner membrane</location>
        <topology evidence="1">Multi-pass membrane protein</topology>
    </subcellularLocation>
</comment>
<keyword evidence="2" id="KW-0813">Transport</keyword>
<evidence type="ECO:0000313" key="13">
    <source>
        <dbReference type="EMBL" id="SCL54849.1"/>
    </source>
</evidence>
<gene>
    <name evidence="13" type="ORF">GA0070617_2785</name>
</gene>
<name>A0A1C6ULR9_9ACTN</name>
<accession>A0A1C6ULR9</accession>
<reference evidence="13 14" key="1">
    <citation type="submission" date="2016-06" db="EMBL/GenBank/DDBJ databases">
        <authorList>
            <person name="Kjaerup R.B."/>
            <person name="Dalgaard T.S."/>
            <person name="Juul-Madsen H.R."/>
        </authorList>
    </citation>
    <scope>NUCLEOTIDE SEQUENCE [LARGE SCALE GENOMIC DNA]</scope>
    <source>
        <strain evidence="13 14">DSM 45577</strain>
    </source>
</reference>
<keyword evidence="9" id="KW-0472">Membrane</keyword>
<dbReference type="GO" id="GO:0005524">
    <property type="term" value="F:ATP binding"/>
    <property type="evidence" value="ECO:0007669"/>
    <property type="project" value="UniProtKB-KW"/>
</dbReference>
<dbReference type="EMBL" id="FMIA01000002">
    <property type="protein sequence ID" value="SCL54849.1"/>
    <property type="molecule type" value="Genomic_DNA"/>
</dbReference>
<dbReference type="InterPro" id="IPR036640">
    <property type="entry name" value="ABC1_TM_sf"/>
</dbReference>
<dbReference type="InterPro" id="IPR027417">
    <property type="entry name" value="P-loop_NTPase"/>
</dbReference>
<dbReference type="InterPro" id="IPR003593">
    <property type="entry name" value="AAA+_ATPase"/>
</dbReference>
<keyword evidence="8" id="KW-1133">Transmembrane helix</keyword>
<dbReference type="SMART" id="SM00382">
    <property type="entry name" value="AAA"/>
    <property type="match status" value="1"/>
</dbReference>
<keyword evidence="5" id="KW-0812">Transmembrane</keyword>
<dbReference type="GO" id="GO:0005886">
    <property type="term" value="C:plasma membrane"/>
    <property type="evidence" value="ECO:0007669"/>
    <property type="project" value="UniProtKB-SubCell"/>
</dbReference>
<sequence>MTASTTRVGQLRAAAAARLRIARLWPAAGAGWSAVALLLGVGRGVLPVGFAIAVSVTVGRIAPVLRGTADQSRVWWPLAAAGAALIGLQLAEAAQKAVGEQLSRRVDGHMYRRLIAASLSTREITPLEDPAVLDELGEAGHELRFAFRTPGAAYAGLIALVGPYTQVVGFTVVVAVVLGPAAAVAMLAVVLLFRHGQRGGLRRYARVIRDVAALRRESRYLRGLAMGPAAAKELRVFGLTGWLTDRYRQVYLRTLAPVWAERRRIYLRPYLAYTVVGLVGVGAVLALTGRRAADAAIDLAALALVLQAVMALIRLGEFYPDSDTQTQYGMNAETAVTAFEQAMSRYAEPADTGSTAPPGSTAPAIDFTGVRFGYPGATRPVLDGLDLHIAAGRCTALVGVNGAGKTTLVKLLARLYSPDAGAVRVDGVDVADLSARDWQRRIAVVFQDFVRYELSVAANIGFGAVEHLDDRAGIRRAAQAAGLLDTLEALPDGLDTVLSRAYAGGVDLSGGQWQRIAIARALFALYHGSTVLVLDEPTAALDVRAEAEFFARFAELTRGRTTILISHRLSSVRLADRIVLLDRGRVVEQGSHDELMATGGRYATMFTLQAQRFTDDEADADAGADPDSGTGGAAADARTQGTG</sequence>
<protein>
    <submittedName>
        <fullName evidence="13">ATP-binding cassette, subfamily B</fullName>
    </submittedName>
</protein>
<evidence type="ECO:0000313" key="14">
    <source>
        <dbReference type="Proteomes" id="UP000198937"/>
    </source>
</evidence>
<comment type="similarity">
    <text evidence="10">Belongs to the ABC transporter superfamily. Siderophore-Fe(3+) uptake transporter (SIUT) (TC 3.A.1.21) family.</text>
</comment>
<dbReference type="PROSITE" id="PS00211">
    <property type="entry name" value="ABC_TRANSPORTER_1"/>
    <property type="match status" value="1"/>
</dbReference>
<proteinExistence type="inferred from homology"/>
<keyword evidence="6" id="KW-0547">Nucleotide-binding</keyword>
<evidence type="ECO:0000256" key="2">
    <source>
        <dbReference type="ARBA" id="ARBA00022448"/>
    </source>
</evidence>
<dbReference type="Gene3D" id="3.40.50.300">
    <property type="entry name" value="P-loop containing nucleotide triphosphate hydrolases"/>
    <property type="match status" value="1"/>
</dbReference>
<keyword evidence="7 13" id="KW-0067">ATP-binding</keyword>
<evidence type="ECO:0000259" key="12">
    <source>
        <dbReference type="PROSITE" id="PS50893"/>
    </source>
</evidence>
<dbReference type="SUPFAM" id="SSF90123">
    <property type="entry name" value="ABC transporter transmembrane region"/>
    <property type="match status" value="1"/>
</dbReference>
<dbReference type="GO" id="GO:0034040">
    <property type="term" value="F:ATPase-coupled lipid transmembrane transporter activity"/>
    <property type="evidence" value="ECO:0007669"/>
    <property type="project" value="TreeGrafter"/>
</dbReference>
<evidence type="ECO:0000256" key="10">
    <source>
        <dbReference type="ARBA" id="ARBA00023455"/>
    </source>
</evidence>
<dbReference type="RefSeq" id="WP_091437245.1">
    <property type="nucleotide sequence ID" value="NZ_BMMJ01000009.1"/>
</dbReference>
<evidence type="ECO:0000256" key="5">
    <source>
        <dbReference type="ARBA" id="ARBA00022692"/>
    </source>
</evidence>
<feature type="region of interest" description="Disordered" evidence="11">
    <location>
        <begin position="616"/>
        <end position="643"/>
    </location>
</feature>
<dbReference type="Proteomes" id="UP000198937">
    <property type="component" value="Unassembled WGS sequence"/>
</dbReference>
<evidence type="ECO:0000256" key="8">
    <source>
        <dbReference type="ARBA" id="ARBA00022989"/>
    </source>
</evidence>
<evidence type="ECO:0000256" key="9">
    <source>
        <dbReference type="ARBA" id="ARBA00023136"/>
    </source>
</evidence>
<dbReference type="GO" id="GO:0016887">
    <property type="term" value="F:ATP hydrolysis activity"/>
    <property type="evidence" value="ECO:0007669"/>
    <property type="project" value="InterPro"/>
</dbReference>
<dbReference type="STRING" id="683228.GA0070617_2785"/>
<dbReference type="PANTHER" id="PTHR24221">
    <property type="entry name" value="ATP-BINDING CASSETTE SUB-FAMILY B"/>
    <property type="match status" value="1"/>
</dbReference>
<dbReference type="Pfam" id="PF00005">
    <property type="entry name" value="ABC_tran"/>
    <property type="match status" value="1"/>
</dbReference>
<dbReference type="FunFam" id="3.40.50.300:FF:000221">
    <property type="entry name" value="Multidrug ABC transporter ATP-binding protein"/>
    <property type="match status" value="1"/>
</dbReference>
<feature type="compositionally biased region" description="Low complexity" evidence="11">
    <location>
        <begin position="625"/>
        <end position="643"/>
    </location>
</feature>
<dbReference type="InterPro" id="IPR017871">
    <property type="entry name" value="ABC_transporter-like_CS"/>
</dbReference>
<evidence type="ECO:0000256" key="6">
    <source>
        <dbReference type="ARBA" id="ARBA00022741"/>
    </source>
</evidence>